<reference evidence="2 3" key="1">
    <citation type="submission" date="2012-09" db="EMBL/GenBank/DDBJ databases">
        <title>Draft Genome Sequences of 6 Strains from Genus Thauera.</title>
        <authorList>
            <person name="Liu B."/>
            <person name="Shapleigh J.P."/>
            <person name="Frostegard A.H."/>
        </authorList>
    </citation>
    <scope>NUCLEOTIDE SEQUENCE [LARGE SCALE GENOMIC DNA]</scope>
    <source>
        <strain evidence="2 3">B4P</strain>
    </source>
</reference>
<organism evidence="2 3">
    <name type="scientific">Thauera phenylacetica B4P</name>
    <dbReference type="NCBI Taxonomy" id="1234382"/>
    <lineage>
        <taxon>Bacteria</taxon>
        <taxon>Pseudomonadati</taxon>
        <taxon>Pseudomonadota</taxon>
        <taxon>Betaproteobacteria</taxon>
        <taxon>Rhodocyclales</taxon>
        <taxon>Zoogloeaceae</taxon>
        <taxon>Thauera</taxon>
    </lineage>
</organism>
<comment type="caution">
    <text evidence="2">The sequence shown here is derived from an EMBL/GenBank/DDBJ whole genome shotgun (WGS) entry which is preliminary data.</text>
</comment>
<sequence length="91" mass="9984">MFNRKLKTTLQERQAELVARQAVIDAIARATARIEFAPDGTVLFANKLFLAIMKYRSEECSGSITACSATRPTRTRRTTSRTGSACAAASR</sequence>
<protein>
    <submittedName>
        <fullName evidence="2">Methyl-accepting chemotaxis sensory transducer with Pas/Pac sensor</fullName>
    </submittedName>
</protein>
<accession>N7A0F6</accession>
<dbReference type="EMBL" id="AMXF01000030">
    <property type="protein sequence ID" value="ENO97839.1"/>
    <property type="molecule type" value="Genomic_DNA"/>
</dbReference>
<evidence type="ECO:0000256" key="1">
    <source>
        <dbReference type="SAM" id="MobiDB-lite"/>
    </source>
</evidence>
<keyword evidence="3" id="KW-1185">Reference proteome</keyword>
<proteinExistence type="predicted"/>
<evidence type="ECO:0000313" key="2">
    <source>
        <dbReference type="EMBL" id="ENO97839.1"/>
    </source>
</evidence>
<dbReference type="AlphaFoldDB" id="N7A0F6"/>
<feature type="compositionally biased region" description="Low complexity" evidence="1">
    <location>
        <begin position="80"/>
        <end position="91"/>
    </location>
</feature>
<name>N7A0F6_9RHOO</name>
<gene>
    <name evidence="2" type="ORF">C667_06846</name>
</gene>
<evidence type="ECO:0000313" key="3">
    <source>
        <dbReference type="Proteomes" id="UP000013047"/>
    </source>
</evidence>
<feature type="region of interest" description="Disordered" evidence="1">
    <location>
        <begin position="72"/>
        <end position="91"/>
    </location>
</feature>
<dbReference type="Proteomes" id="UP000013047">
    <property type="component" value="Unassembled WGS sequence"/>
</dbReference>